<reference evidence="5" key="3">
    <citation type="submission" date="2015-06" db="UniProtKB">
        <authorList>
            <consortium name="EnsemblProtists"/>
        </authorList>
    </citation>
    <scope>IDENTIFICATION</scope>
</reference>
<sequence length="1040" mass="121091">MGVRALSLRGGTSWWEEDSELKGEVEKLQEALRKVQDGRSSSPDAESDEVSKISSFSEETKRTLVEEFNNDSQWENKTLIPLQYGNDTAIEIQWQQENQHGDIQYFRRYGKPSPKFLEWKRRQIEEEKLQKKLKFESYQTADEIPLPASCDSDDECNWYWHSNGSMMWRRSGKQYYEPVHDFPDLDERYLGKPVPRFYLGELDVTNTMCAILNYTVGGEMKPLEDEPGPTKSASFNQMLEDVLNTRKLPDPRNRTFWEQFKDVGKYTVDHGICMKKLNVRPPSYDETLRDALDSCKSYRWTELVPSNLAKMQRKLDVDRTSFKLSGGKFRIDGELIVSERRTSHICLLAEDEETEITGRWRLRNVLVGDLIGLRLRFNNKLFQDGWYNLGNAQVFIALSSSHVKFRSCWVGGLGPLEQRARNGIICQEFATVEVSGSSIQACFGAGVYICDNATVSLNNSKLRFCYMAICMFGNAMARVSGCELKNMTSSIFFTQKAFIRTVRVELRNCSLAGLAWLDGVRPKRLLQKGVTMQRAKLDWTRAMRNTSSEGRERRSDAGKLLGKASTKKKTKKPSEAEEQKQMQQILATVKEWMRKGIVEGQLNQPYSWKVADKYRVDREEEKFWDGDKTSKYYQDPRYAQAWEAINQTMDKADDSDSVGDIFDYNAYLSKYLRGGGGDGSEEDEGEDERAKEGARGLLALIHRENISSLHLTEEERKVEAAKWEVYRDLTTGDMFYVNNETYESRWNYPRGLKYSDLHGYGATAHLCDFVIPDCLPRKLLEVRMREEEGKEDGEAEVEQVDWNETIRRGWETGDWRTFRELRSNYSDACLKFLVNCTPGSRIYMRLAEPYRFESEMMCDDPAEIDPESDWDKVGVIEFGVPDEWEDIKEERAWRTPWVEEYEELKEAIKESLRKEREEKRQGKIRKSYRELQAEYMARKKRRANVTSTSMEDDEDDEGDDEEDEEDEDEDEKEDEDQEDKEDEDEEDKDEDEDEENEEDEEKDEDEDESLHAHELEQILAGRHREQVSQRCHGYGGKLRV</sequence>
<feature type="region of interest" description="Disordered" evidence="2">
    <location>
        <begin position="33"/>
        <end position="56"/>
    </location>
</feature>
<dbReference type="Proteomes" id="UP000011087">
    <property type="component" value="Unassembled WGS sequence"/>
</dbReference>
<feature type="region of interest" description="Disordered" evidence="2">
    <location>
        <begin position="543"/>
        <end position="581"/>
    </location>
</feature>
<evidence type="ECO:0000256" key="1">
    <source>
        <dbReference type="SAM" id="Coils"/>
    </source>
</evidence>
<keyword evidence="1" id="KW-0175">Coiled coil</keyword>
<feature type="region of interest" description="Disordered" evidence="2">
    <location>
        <begin position="939"/>
        <end position="1040"/>
    </location>
</feature>
<dbReference type="AlphaFoldDB" id="L1INE3"/>
<feature type="coiled-coil region" evidence="1">
    <location>
        <begin position="898"/>
        <end position="934"/>
    </location>
</feature>
<name>L1INE3_GUITC</name>
<feature type="domain" description="WW" evidence="3">
    <location>
        <begin position="723"/>
        <end position="751"/>
    </location>
</feature>
<organism evidence="4">
    <name type="scientific">Guillardia theta (strain CCMP2712)</name>
    <name type="common">Cryptophyte</name>
    <dbReference type="NCBI Taxonomy" id="905079"/>
    <lineage>
        <taxon>Eukaryota</taxon>
        <taxon>Cryptophyceae</taxon>
        <taxon>Pyrenomonadales</taxon>
        <taxon>Geminigeraceae</taxon>
        <taxon>Guillardia</taxon>
    </lineage>
</organism>
<evidence type="ECO:0000313" key="6">
    <source>
        <dbReference type="Proteomes" id="UP000011087"/>
    </source>
</evidence>
<feature type="compositionally biased region" description="Acidic residues" evidence="2">
    <location>
        <begin position="950"/>
        <end position="1008"/>
    </location>
</feature>
<reference evidence="4 6" key="1">
    <citation type="journal article" date="2012" name="Nature">
        <title>Algal genomes reveal evolutionary mosaicism and the fate of nucleomorphs.</title>
        <authorList>
            <consortium name="DOE Joint Genome Institute"/>
            <person name="Curtis B.A."/>
            <person name="Tanifuji G."/>
            <person name="Burki F."/>
            <person name="Gruber A."/>
            <person name="Irimia M."/>
            <person name="Maruyama S."/>
            <person name="Arias M.C."/>
            <person name="Ball S.G."/>
            <person name="Gile G.H."/>
            <person name="Hirakawa Y."/>
            <person name="Hopkins J.F."/>
            <person name="Kuo A."/>
            <person name="Rensing S.A."/>
            <person name="Schmutz J."/>
            <person name="Symeonidi A."/>
            <person name="Elias M."/>
            <person name="Eveleigh R.J."/>
            <person name="Herman E.K."/>
            <person name="Klute M.J."/>
            <person name="Nakayama T."/>
            <person name="Obornik M."/>
            <person name="Reyes-Prieto A."/>
            <person name="Armbrust E.V."/>
            <person name="Aves S.J."/>
            <person name="Beiko R.G."/>
            <person name="Coutinho P."/>
            <person name="Dacks J.B."/>
            <person name="Durnford D.G."/>
            <person name="Fast N.M."/>
            <person name="Green B.R."/>
            <person name="Grisdale C.J."/>
            <person name="Hempel F."/>
            <person name="Henrissat B."/>
            <person name="Hoppner M.P."/>
            <person name="Ishida K."/>
            <person name="Kim E."/>
            <person name="Koreny L."/>
            <person name="Kroth P.G."/>
            <person name="Liu Y."/>
            <person name="Malik S.B."/>
            <person name="Maier U.G."/>
            <person name="McRose D."/>
            <person name="Mock T."/>
            <person name="Neilson J.A."/>
            <person name="Onodera N.T."/>
            <person name="Poole A.M."/>
            <person name="Pritham E.J."/>
            <person name="Richards T.A."/>
            <person name="Rocap G."/>
            <person name="Roy S.W."/>
            <person name="Sarai C."/>
            <person name="Schaack S."/>
            <person name="Shirato S."/>
            <person name="Slamovits C.H."/>
            <person name="Spencer D.F."/>
            <person name="Suzuki S."/>
            <person name="Worden A.Z."/>
            <person name="Zauner S."/>
            <person name="Barry K."/>
            <person name="Bell C."/>
            <person name="Bharti A.K."/>
            <person name="Crow J.A."/>
            <person name="Grimwood J."/>
            <person name="Kramer R."/>
            <person name="Lindquist E."/>
            <person name="Lucas S."/>
            <person name="Salamov A."/>
            <person name="McFadden G.I."/>
            <person name="Lane C.E."/>
            <person name="Keeling P.J."/>
            <person name="Gray M.W."/>
            <person name="Grigoriev I.V."/>
            <person name="Archibald J.M."/>
        </authorList>
    </citation>
    <scope>NUCLEOTIDE SEQUENCE</scope>
    <source>
        <strain evidence="4 6">CCMP2712</strain>
    </source>
</reference>
<dbReference type="Gene3D" id="2.20.70.10">
    <property type="match status" value="1"/>
</dbReference>
<dbReference type="PROSITE" id="PS01159">
    <property type="entry name" value="WW_DOMAIN_1"/>
    <property type="match status" value="1"/>
</dbReference>
<accession>L1INE3</accession>
<dbReference type="InterPro" id="IPR001202">
    <property type="entry name" value="WW_dom"/>
</dbReference>
<proteinExistence type="predicted"/>
<evidence type="ECO:0000313" key="4">
    <source>
        <dbReference type="EMBL" id="EKX37791.1"/>
    </source>
</evidence>
<gene>
    <name evidence="4" type="ORF">GUITHDRAFT_144757</name>
</gene>
<protein>
    <recommendedName>
        <fullName evidence="3">WW domain-containing protein</fullName>
    </recommendedName>
</protein>
<dbReference type="KEGG" id="gtt:GUITHDRAFT_144757"/>
<evidence type="ECO:0000259" key="3">
    <source>
        <dbReference type="PROSITE" id="PS50020"/>
    </source>
</evidence>
<evidence type="ECO:0000256" key="2">
    <source>
        <dbReference type="SAM" id="MobiDB-lite"/>
    </source>
</evidence>
<dbReference type="PaxDb" id="55529-EKX37791"/>
<dbReference type="EnsemblProtists" id="EKX37791">
    <property type="protein sequence ID" value="EKX37791"/>
    <property type="gene ID" value="GUITHDRAFT_144757"/>
</dbReference>
<feature type="compositionally biased region" description="Basic and acidic residues" evidence="2">
    <location>
        <begin position="1009"/>
        <end position="1027"/>
    </location>
</feature>
<dbReference type="RefSeq" id="XP_005824771.1">
    <property type="nucleotide sequence ID" value="XM_005824714.1"/>
</dbReference>
<dbReference type="HOGENOM" id="CLU_292794_0_0_1"/>
<dbReference type="GeneID" id="17294481"/>
<dbReference type="PROSITE" id="PS50020">
    <property type="entry name" value="WW_DOMAIN_2"/>
    <property type="match status" value="1"/>
</dbReference>
<reference evidence="6" key="2">
    <citation type="submission" date="2012-11" db="EMBL/GenBank/DDBJ databases">
        <authorList>
            <person name="Kuo A."/>
            <person name="Curtis B.A."/>
            <person name="Tanifuji G."/>
            <person name="Burki F."/>
            <person name="Gruber A."/>
            <person name="Irimia M."/>
            <person name="Maruyama S."/>
            <person name="Arias M.C."/>
            <person name="Ball S.G."/>
            <person name="Gile G.H."/>
            <person name="Hirakawa Y."/>
            <person name="Hopkins J.F."/>
            <person name="Rensing S.A."/>
            <person name="Schmutz J."/>
            <person name="Symeonidi A."/>
            <person name="Elias M."/>
            <person name="Eveleigh R.J."/>
            <person name="Herman E.K."/>
            <person name="Klute M.J."/>
            <person name="Nakayama T."/>
            <person name="Obornik M."/>
            <person name="Reyes-Prieto A."/>
            <person name="Armbrust E.V."/>
            <person name="Aves S.J."/>
            <person name="Beiko R.G."/>
            <person name="Coutinho P."/>
            <person name="Dacks J.B."/>
            <person name="Durnford D.G."/>
            <person name="Fast N.M."/>
            <person name="Green B.R."/>
            <person name="Grisdale C."/>
            <person name="Hempe F."/>
            <person name="Henrissat B."/>
            <person name="Hoppner M.P."/>
            <person name="Ishida K.-I."/>
            <person name="Kim E."/>
            <person name="Koreny L."/>
            <person name="Kroth P.G."/>
            <person name="Liu Y."/>
            <person name="Malik S.-B."/>
            <person name="Maier U.G."/>
            <person name="McRose D."/>
            <person name="Mock T."/>
            <person name="Neilson J.A."/>
            <person name="Onodera N.T."/>
            <person name="Poole A.M."/>
            <person name="Pritham E.J."/>
            <person name="Richards T.A."/>
            <person name="Rocap G."/>
            <person name="Roy S.W."/>
            <person name="Sarai C."/>
            <person name="Schaack S."/>
            <person name="Shirato S."/>
            <person name="Slamovits C.H."/>
            <person name="Spencer D.F."/>
            <person name="Suzuki S."/>
            <person name="Worden A.Z."/>
            <person name="Zauner S."/>
            <person name="Barry K."/>
            <person name="Bell C."/>
            <person name="Bharti A.K."/>
            <person name="Crow J.A."/>
            <person name="Grimwood J."/>
            <person name="Kramer R."/>
            <person name="Lindquist E."/>
            <person name="Lucas S."/>
            <person name="Salamov A."/>
            <person name="McFadden G.I."/>
            <person name="Lane C.E."/>
            <person name="Keeling P.J."/>
            <person name="Gray M.W."/>
            <person name="Grigoriev I.V."/>
            <person name="Archibald J.M."/>
        </authorList>
    </citation>
    <scope>NUCLEOTIDE SEQUENCE</scope>
    <source>
        <strain evidence="6">CCMP2712</strain>
    </source>
</reference>
<dbReference type="EMBL" id="JH993055">
    <property type="protein sequence ID" value="EKX37791.1"/>
    <property type="molecule type" value="Genomic_DNA"/>
</dbReference>
<keyword evidence="6" id="KW-1185">Reference proteome</keyword>
<evidence type="ECO:0000313" key="5">
    <source>
        <dbReference type="EnsemblProtists" id="EKX37791"/>
    </source>
</evidence>